<gene>
    <name evidence="4" type="ORF">ACFSCY_23495</name>
</gene>
<comment type="caution">
    <text evidence="4">The sequence shown here is derived from an EMBL/GenBank/DDBJ whole genome shotgun (WGS) entry which is preliminary data.</text>
</comment>
<keyword evidence="5" id="KW-1185">Reference proteome</keyword>
<name>A0ABW4FQ66_9PSEU</name>
<dbReference type="InterPro" id="IPR002938">
    <property type="entry name" value="FAD-bd"/>
</dbReference>
<evidence type="ECO:0000259" key="3">
    <source>
        <dbReference type="Pfam" id="PF01494"/>
    </source>
</evidence>
<protein>
    <submittedName>
        <fullName evidence="4">FAD-dependent monooxygenase</fullName>
    </submittedName>
</protein>
<organism evidence="4 5">
    <name type="scientific">Pseudonocardia aurantiaca</name>
    <dbReference type="NCBI Taxonomy" id="75290"/>
    <lineage>
        <taxon>Bacteria</taxon>
        <taxon>Bacillati</taxon>
        <taxon>Actinomycetota</taxon>
        <taxon>Actinomycetes</taxon>
        <taxon>Pseudonocardiales</taxon>
        <taxon>Pseudonocardiaceae</taxon>
        <taxon>Pseudonocardia</taxon>
    </lineage>
</organism>
<accession>A0ABW4FQ66</accession>
<evidence type="ECO:0000256" key="1">
    <source>
        <dbReference type="ARBA" id="ARBA00023002"/>
    </source>
</evidence>
<evidence type="ECO:0000256" key="2">
    <source>
        <dbReference type="ARBA" id="ARBA00023033"/>
    </source>
</evidence>
<dbReference type="PANTHER" id="PTHR13789:SF309">
    <property type="entry name" value="PUTATIVE (AFU_ORTHOLOGUE AFUA_6G14510)-RELATED"/>
    <property type="match status" value="1"/>
</dbReference>
<dbReference type="Proteomes" id="UP001597145">
    <property type="component" value="Unassembled WGS sequence"/>
</dbReference>
<feature type="domain" description="FAD-binding" evidence="3">
    <location>
        <begin position="3"/>
        <end position="338"/>
    </location>
</feature>
<dbReference type="SUPFAM" id="SSF51905">
    <property type="entry name" value="FAD/NAD(P)-binding domain"/>
    <property type="match status" value="1"/>
</dbReference>
<keyword evidence="1" id="KW-0560">Oxidoreductase</keyword>
<evidence type="ECO:0000313" key="5">
    <source>
        <dbReference type="Proteomes" id="UP001597145"/>
    </source>
</evidence>
<dbReference type="InterPro" id="IPR050493">
    <property type="entry name" value="FAD-dep_Monooxygenase_BioMet"/>
</dbReference>
<dbReference type="EMBL" id="JBHUCP010000018">
    <property type="protein sequence ID" value="MFD1532395.1"/>
    <property type="molecule type" value="Genomic_DNA"/>
</dbReference>
<dbReference type="InterPro" id="IPR036188">
    <property type="entry name" value="FAD/NAD-bd_sf"/>
</dbReference>
<proteinExistence type="predicted"/>
<dbReference type="PANTHER" id="PTHR13789">
    <property type="entry name" value="MONOOXYGENASE"/>
    <property type="match status" value="1"/>
</dbReference>
<dbReference type="Gene3D" id="3.50.50.60">
    <property type="entry name" value="FAD/NAD(P)-binding domain"/>
    <property type="match status" value="1"/>
</dbReference>
<dbReference type="PRINTS" id="PR00420">
    <property type="entry name" value="RNGMNOXGNASE"/>
</dbReference>
<reference evidence="5" key="1">
    <citation type="journal article" date="2019" name="Int. J. Syst. Evol. Microbiol.">
        <title>The Global Catalogue of Microorganisms (GCM) 10K type strain sequencing project: providing services to taxonomists for standard genome sequencing and annotation.</title>
        <authorList>
            <consortium name="The Broad Institute Genomics Platform"/>
            <consortium name="The Broad Institute Genome Sequencing Center for Infectious Disease"/>
            <person name="Wu L."/>
            <person name="Ma J."/>
        </authorList>
    </citation>
    <scope>NUCLEOTIDE SEQUENCE [LARGE SCALE GENOMIC DNA]</scope>
    <source>
        <strain evidence="5">JCM 12165</strain>
    </source>
</reference>
<sequence length="347" mass="36245">MVVIIAGAGIAGTALALPLHEAGIQVTVREAHPESSADAGAFLTLAENGMRALTQLGADGPVTAASAPLLRMRVSSADGTQLATAPLGEPGGPGYRYLTRARLCAVLQHEVQARGIEIRRGERLVGFEPDPCGVTAVFADGSRARGDVLVGADGLRSTVRGLLDPAAAPPRYVGQRVFYGYSPDPAIAGEPGTLQFVRGAAAFGYIVTRQAGTWWFARVTAEELGRDRIAAGPTDGWKDQLTALLRDDPGLLAIVRGTERVLVTDAYDLANVRTWHRDRTIVIGDAAHAASPATGQGASMALEDAVALAGALRDEADPAAAFAVYEELRRERVEANTAASASMSART</sequence>
<dbReference type="Pfam" id="PF01494">
    <property type="entry name" value="FAD_binding_3"/>
    <property type="match status" value="1"/>
</dbReference>
<evidence type="ECO:0000313" key="4">
    <source>
        <dbReference type="EMBL" id="MFD1532395.1"/>
    </source>
</evidence>
<keyword evidence="2 4" id="KW-0503">Monooxygenase</keyword>
<dbReference type="RefSeq" id="WP_343986611.1">
    <property type="nucleotide sequence ID" value="NZ_BAAAJG010000027.1"/>
</dbReference>
<dbReference type="GO" id="GO:0004497">
    <property type="term" value="F:monooxygenase activity"/>
    <property type="evidence" value="ECO:0007669"/>
    <property type="project" value="UniProtKB-KW"/>
</dbReference>